<sequence length="171" mass="19200">MWVGLTSLSSFVILSGCSQTPVPTAPAELDSRYADEQPALSGDGRFLAFVSNRDGMRSLLLYDLQQKRFIPLPRLNRGDAIAESPSLSYSARYIVYVASDRARPEIELYDRATQQIAVLTSGYRGWVRNPSISPDGRYIAFETGIRGQWDIEVLDRGTNIELDLLNRPRSR</sequence>
<dbReference type="PANTHER" id="PTHR36842">
    <property type="entry name" value="PROTEIN TOLB HOMOLOG"/>
    <property type="match status" value="1"/>
</dbReference>
<dbReference type="SUPFAM" id="SSF82171">
    <property type="entry name" value="DPP6 N-terminal domain-like"/>
    <property type="match status" value="1"/>
</dbReference>
<dbReference type="EMBL" id="DSRU01000160">
    <property type="protein sequence ID" value="HFM98264.1"/>
    <property type="molecule type" value="Genomic_DNA"/>
</dbReference>
<accession>A0A7C3KDH5</accession>
<comment type="caution">
    <text evidence="2">The sequence shown here is derived from an EMBL/GenBank/DDBJ whole genome shotgun (WGS) entry which is preliminary data.</text>
</comment>
<reference evidence="2" key="1">
    <citation type="journal article" date="2020" name="mSystems">
        <title>Genome- and Community-Level Interaction Insights into Carbon Utilization and Element Cycling Functions of Hydrothermarchaeota in Hydrothermal Sediment.</title>
        <authorList>
            <person name="Zhou Z."/>
            <person name="Liu Y."/>
            <person name="Xu W."/>
            <person name="Pan J."/>
            <person name="Luo Z.H."/>
            <person name="Li M."/>
        </authorList>
    </citation>
    <scope>NUCLEOTIDE SEQUENCE [LARGE SCALE GENOMIC DNA]</scope>
    <source>
        <strain evidence="2">SpSt-418</strain>
    </source>
</reference>
<dbReference type="PANTHER" id="PTHR36842:SF2">
    <property type="entry name" value="SLR0505 PROTEIN"/>
    <property type="match status" value="1"/>
</dbReference>
<dbReference type="Pfam" id="PF07676">
    <property type="entry name" value="PD40"/>
    <property type="match status" value="2"/>
</dbReference>
<gene>
    <name evidence="2" type="ORF">ENR64_11010</name>
</gene>
<evidence type="ECO:0000313" key="2">
    <source>
        <dbReference type="EMBL" id="HFM98264.1"/>
    </source>
</evidence>
<dbReference type="InterPro" id="IPR011042">
    <property type="entry name" value="6-blade_b-propeller_TolB-like"/>
</dbReference>
<proteinExistence type="inferred from homology"/>
<protein>
    <submittedName>
        <fullName evidence="2">Biopolymer transporter Tol</fullName>
    </submittedName>
</protein>
<dbReference type="AlphaFoldDB" id="A0A7C3KDH5"/>
<dbReference type="InterPro" id="IPR011659">
    <property type="entry name" value="WD40"/>
</dbReference>
<comment type="similarity">
    <text evidence="1">Belongs to the TolB family.</text>
</comment>
<dbReference type="Gene3D" id="2.120.10.30">
    <property type="entry name" value="TolB, C-terminal domain"/>
    <property type="match status" value="1"/>
</dbReference>
<evidence type="ECO:0000256" key="1">
    <source>
        <dbReference type="ARBA" id="ARBA00009820"/>
    </source>
</evidence>
<name>A0A7C3KDH5_9CYAN</name>
<organism evidence="2">
    <name type="scientific">Oscillatoriales cyanobacterium SpSt-418</name>
    <dbReference type="NCBI Taxonomy" id="2282169"/>
    <lineage>
        <taxon>Bacteria</taxon>
        <taxon>Bacillati</taxon>
        <taxon>Cyanobacteriota</taxon>
        <taxon>Cyanophyceae</taxon>
        <taxon>Oscillatoriophycideae</taxon>
        <taxon>Oscillatoriales</taxon>
    </lineage>
</organism>